<dbReference type="Proteomes" id="UP000491168">
    <property type="component" value="Unassembled WGS sequence"/>
</dbReference>
<evidence type="ECO:0000313" key="4">
    <source>
        <dbReference type="EMBL" id="KAA5476816.1"/>
    </source>
</evidence>
<evidence type="ECO:0000313" key="3">
    <source>
        <dbReference type="EMBL" id="CUP57065.1"/>
    </source>
</evidence>
<dbReference type="Proteomes" id="UP000095657">
    <property type="component" value="Unassembled WGS sequence"/>
</dbReference>
<keyword evidence="1" id="KW-1133">Transmembrane helix</keyword>
<dbReference type="AlphaFoldDB" id="A0A174PF84"/>
<organism evidence="3 7">
    <name type="scientific">Bacteroides caccae</name>
    <dbReference type="NCBI Taxonomy" id="47678"/>
    <lineage>
        <taxon>Bacteria</taxon>
        <taxon>Pseudomonadati</taxon>
        <taxon>Bacteroidota</taxon>
        <taxon>Bacteroidia</taxon>
        <taxon>Bacteroidales</taxon>
        <taxon>Bacteroidaceae</taxon>
        <taxon>Bacteroides</taxon>
    </lineage>
</organism>
<evidence type="ECO:0000313" key="2">
    <source>
        <dbReference type="EMBL" id="CUP04260.1"/>
    </source>
</evidence>
<evidence type="ECO:0008006" key="10">
    <source>
        <dbReference type="Google" id="ProtNLM"/>
    </source>
</evidence>
<evidence type="ECO:0000313" key="7">
    <source>
        <dbReference type="Proteomes" id="UP000095725"/>
    </source>
</evidence>
<proteinExistence type="predicted"/>
<evidence type="ECO:0000313" key="5">
    <source>
        <dbReference type="EMBL" id="KAA5486601.1"/>
    </source>
</evidence>
<gene>
    <name evidence="2" type="ORF">ERS852494_01420</name>
    <name evidence="3" type="ORF">ERS852558_00485</name>
    <name evidence="5" type="ORF">F2Y35_20895</name>
    <name evidence="4" type="ORF">F2Y39_12840</name>
</gene>
<feature type="transmembrane region" description="Helical" evidence="1">
    <location>
        <begin position="12"/>
        <end position="28"/>
    </location>
</feature>
<protein>
    <recommendedName>
        <fullName evidence="10">Transmembrane protein</fullName>
    </recommendedName>
</protein>
<sequence length="245" mass="28018">MNQSINPILSGIANWLLAMLAICLSFEFCHLCSWGLGASIVITPVFAYTLYYARHLTTAMGKLVATHLAQQFLSGDILCPNDTPVNNTPKSPTNNDIAMKRLDLFHSQFEKSQEELAKEVIQQKELKLQKILQYTTDTFCRIGLTEHETFQIRECVEYLVKNEKVLSLPDLKIERRPEITQISLKNFAWNIAYQYKLPGQLAAQFVMTTFHEWFADSTLYTVVKNLKTTSGNHAIPIDTHILKKY</sequence>
<feature type="transmembrane region" description="Helical" evidence="1">
    <location>
        <begin position="34"/>
        <end position="53"/>
    </location>
</feature>
<dbReference type="EMBL" id="CZBL01000002">
    <property type="protein sequence ID" value="CUP57065.1"/>
    <property type="molecule type" value="Genomic_DNA"/>
</dbReference>
<dbReference type="Proteomes" id="UP000427825">
    <property type="component" value="Unassembled WGS sequence"/>
</dbReference>
<evidence type="ECO:0000313" key="8">
    <source>
        <dbReference type="Proteomes" id="UP000427825"/>
    </source>
</evidence>
<reference evidence="6 7" key="1">
    <citation type="submission" date="2015-09" db="EMBL/GenBank/DDBJ databases">
        <authorList>
            <consortium name="Pathogen Informatics"/>
        </authorList>
    </citation>
    <scope>NUCLEOTIDE SEQUENCE [LARGE SCALE GENOMIC DNA]</scope>
    <source>
        <strain evidence="2 6">2789STDY5834880</strain>
        <strain evidence="3 7">2789STDY5834946</strain>
    </source>
</reference>
<dbReference type="EMBL" id="VVYJ01000006">
    <property type="protein sequence ID" value="KAA5476816.1"/>
    <property type="molecule type" value="Genomic_DNA"/>
</dbReference>
<evidence type="ECO:0000313" key="9">
    <source>
        <dbReference type="Proteomes" id="UP000491168"/>
    </source>
</evidence>
<dbReference type="EMBL" id="VVYF01000027">
    <property type="protein sequence ID" value="KAA5486601.1"/>
    <property type="molecule type" value="Genomic_DNA"/>
</dbReference>
<dbReference type="EMBL" id="CZAI01000002">
    <property type="protein sequence ID" value="CUP04260.1"/>
    <property type="molecule type" value="Genomic_DNA"/>
</dbReference>
<dbReference type="Proteomes" id="UP000095725">
    <property type="component" value="Unassembled WGS sequence"/>
</dbReference>
<keyword evidence="1" id="KW-0472">Membrane</keyword>
<evidence type="ECO:0000256" key="1">
    <source>
        <dbReference type="SAM" id="Phobius"/>
    </source>
</evidence>
<dbReference type="RefSeq" id="WP_022042073.1">
    <property type="nucleotide sequence ID" value="NZ_CAXSUM010000018.1"/>
</dbReference>
<reference evidence="8 9" key="2">
    <citation type="journal article" date="2019" name="Nat. Med.">
        <title>A library of human gut bacterial isolates paired with longitudinal multiomics data enables mechanistic microbiome research.</title>
        <authorList>
            <person name="Poyet M."/>
            <person name="Groussin M."/>
            <person name="Gibbons S.M."/>
            <person name="Avila-Pacheco J."/>
            <person name="Jiang X."/>
            <person name="Kearney S.M."/>
            <person name="Perrotta A.R."/>
            <person name="Berdy B."/>
            <person name="Zhao S."/>
            <person name="Lieberman T.D."/>
            <person name="Swanson P.K."/>
            <person name="Smith M."/>
            <person name="Roesemann S."/>
            <person name="Alexander J.E."/>
            <person name="Rich S.A."/>
            <person name="Livny J."/>
            <person name="Vlamakis H."/>
            <person name="Clish C."/>
            <person name="Bullock K."/>
            <person name="Deik A."/>
            <person name="Scott J."/>
            <person name="Pierce K.A."/>
            <person name="Xavier R.J."/>
            <person name="Alm E.J."/>
        </authorList>
    </citation>
    <scope>NUCLEOTIDE SEQUENCE [LARGE SCALE GENOMIC DNA]</scope>
    <source>
        <strain evidence="5 9">BIOML-A21</strain>
        <strain evidence="4 8">BIOML-A25</strain>
    </source>
</reference>
<name>A0A174PF84_9BACE</name>
<accession>A0A174PF84</accession>
<evidence type="ECO:0000313" key="6">
    <source>
        <dbReference type="Proteomes" id="UP000095657"/>
    </source>
</evidence>
<keyword evidence="1" id="KW-0812">Transmembrane</keyword>